<evidence type="ECO:0000256" key="8">
    <source>
        <dbReference type="SAM" id="SignalP"/>
    </source>
</evidence>
<dbReference type="OrthoDB" id="9780675at2"/>
<evidence type="ECO:0000256" key="7">
    <source>
        <dbReference type="ARBA" id="ARBA00023237"/>
    </source>
</evidence>
<evidence type="ECO:0000256" key="3">
    <source>
        <dbReference type="ARBA" id="ARBA00022448"/>
    </source>
</evidence>
<keyword evidence="3" id="KW-0813">Transport</keyword>
<keyword evidence="7" id="KW-0998">Cell outer membrane</keyword>
<protein>
    <submittedName>
        <fullName evidence="9">TolC family outer membrane protein</fullName>
    </submittedName>
</protein>
<keyword evidence="8" id="KW-0732">Signal</keyword>
<proteinExistence type="inferred from homology"/>
<dbReference type="InterPro" id="IPR051906">
    <property type="entry name" value="TolC-like"/>
</dbReference>
<dbReference type="RefSeq" id="WP_137012406.1">
    <property type="nucleotide sequence ID" value="NZ_SZPX01000002.1"/>
</dbReference>
<feature type="chain" id="PRO_5020212892" evidence="8">
    <location>
        <begin position="19"/>
        <end position="434"/>
    </location>
</feature>
<dbReference type="GO" id="GO:0015562">
    <property type="term" value="F:efflux transmembrane transporter activity"/>
    <property type="evidence" value="ECO:0007669"/>
    <property type="project" value="InterPro"/>
</dbReference>
<keyword evidence="4" id="KW-1134">Transmembrane beta strand</keyword>
<evidence type="ECO:0000313" key="9">
    <source>
        <dbReference type="EMBL" id="TKI70400.1"/>
    </source>
</evidence>
<dbReference type="Gene3D" id="1.20.1600.10">
    <property type="entry name" value="Outer membrane efflux proteins (OEP)"/>
    <property type="match status" value="1"/>
</dbReference>
<evidence type="ECO:0000256" key="1">
    <source>
        <dbReference type="ARBA" id="ARBA00004442"/>
    </source>
</evidence>
<evidence type="ECO:0000313" key="10">
    <source>
        <dbReference type="Proteomes" id="UP000309561"/>
    </source>
</evidence>
<keyword evidence="5" id="KW-0812">Transmembrane</keyword>
<dbReference type="AlphaFoldDB" id="A0A4U2ZA64"/>
<dbReference type="PANTHER" id="PTHR30026">
    <property type="entry name" value="OUTER MEMBRANE PROTEIN TOLC"/>
    <property type="match status" value="1"/>
</dbReference>
<comment type="caution">
    <text evidence="9">The sequence shown here is derived from an EMBL/GenBank/DDBJ whole genome shotgun (WGS) entry which is preliminary data.</text>
</comment>
<dbReference type="PANTHER" id="PTHR30026:SF22">
    <property type="entry name" value="OUTER MEMBRANE EFFLUX PROTEIN"/>
    <property type="match status" value="1"/>
</dbReference>
<keyword evidence="6" id="KW-0472">Membrane</keyword>
<dbReference type="SUPFAM" id="SSF56954">
    <property type="entry name" value="Outer membrane efflux proteins (OEP)"/>
    <property type="match status" value="1"/>
</dbReference>
<gene>
    <name evidence="9" type="ORF">FCU45_03705</name>
</gene>
<dbReference type="InterPro" id="IPR003423">
    <property type="entry name" value="OMP_efflux"/>
</dbReference>
<organism evidence="9 10">
    <name type="scientific">Sulfurimonas crateris</name>
    <dbReference type="NCBI Taxonomy" id="2574727"/>
    <lineage>
        <taxon>Bacteria</taxon>
        <taxon>Pseudomonadati</taxon>
        <taxon>Campylobacterota</taxon>
        <taxon>Epsilonproteobacteria</taxon>
        <taxon>Campylobacterales</taxon>
        <taxon>Sulfurimonadaceae</taxon>
        <taxon>Sulfurimonas</taxon>
    </lineage>
</organism>
<sequence length="434" mass="48429">MKQLTLLSVVLVPMLVSAMTITEAVQKAVETHPQIEMKKEDKNTQSKLLTRAKAGYLPSVDLSYSVGPEATKTVNNDGIREHLTRQDASAVLTQSLFAGFETELGVKQQKALILSASDGVKESANELALSTVTYYLDVLKNYELYQISKENVEVHKKYLSQIEEKVNAGVGRSSDYKQTLARYENALSIQYLAEQNYINSISSFERILPGAVTAADLQKPSTGEIPANDIESLVDIAMQNNPTIHVSQADIQAANAALKRSNAPYYPKADIKMEAYWNKNVHGIATDAPTQSTVEEDSGYNALLVLSYNIFNGFADKANIEANRHRVLNKNSTLADAKRYIKAHTEIAYKTFELTKKQLVHLDNTVEASAQTVADYQKENELGRRSIIDLLNIELEYNNARNRRATAEYERLLAYYQILAYTGKILEEMSVVVE</sequence>
<dbReference type="EMBL" id="SZPX01000002">
    <property type="protein sequence ID" value="TKI70400.1"/>
    <property type="molecule type" value="Genomic_DNA"/>
</dbReference>
<dbReference type="GO" id="GO:1990281">
    <property type="term" value="C:efflux pump complex"/>
    <property type="evidence" value="ECO:0007669"/>
    <property type="project" value="TreeGrafter"/>
</dbReference>
<comment type="similarity">
    <text evidence="2">Belongs to the outer membrane factor (OMF) (TC 1.B.17) family.</text>
</comment>
<dbReference type="Proteomes" id="UP000309561">
    <property type="component" value="Unassembled WGS sequence"/>
</dbReference>
<accession>A0A4U2ZA64</accession>
<reference evidence="9 10" key="1">
    <citation type="submission" date="2019-04" db="EMBL/GenBank/DDBJ databases">
        <title>Sulfurimonas crateris sp. nov. a facultative anaerobic sulfur-oxidizing chemolithautotrophic bacterium isolated from a terrestrial mud vulcano.</title>
        <authorList>
            <person name="Ratnikova N.M."/>
            <person name="Slobodkin A.I."/>
            <person name="Merkel A.Y."/>
            <person name="Novikov A."/>
            <person name="Bonch-Osmolovskaya E.A."/>
            <person name="Slobodkina G.B."/>
        </authorList>
    </citation>
    <scope>NUCLEOTIDE SEQUENCE [LARGE SCALE GENOMIC DNA]</scope>
    <source>
        <strain evidence="9 10">SN118</strain>
    </source>
</reference>
<evidence type="ECO:0000256" key="5">
    <source>
        <dbReference type="ARBA" id="ARBA00022692"/>
    </source>
</evidence>
<dbReference type="InterPro" id="IPR010130">
    <property type="entry name" value="T1SS_OMP_TolC"/>
</dbReference>
<dbReference type="GO" id="GO:0009279">
    <property type="term" value="C:cell outer membrane"/>
    <property type="evidence" value="ECO:0007669"/>
    <property type="project" value="UniProtKB-SubCell"/>
</dbReference>
<evidence type="ECO:0000256" key="4">
    <source>
        <dbReference type="ARBA" id="ARBA00022452"/>
    </source>
</evidence>
<name>A0A4U2ZA64_9BACT</name>
<evidence type="ECO:0000256" key="2">
    <source>
        <dbReference type="ARBA" id="ARBA00007613"/>
    </source>
</evidence>
<evidence type="ECO:0000256" key="6">
    <source>
        <dbReference type="ARBA" id="ARBA00023136"/>
    </source>
</evidence>
<comment type="subcellular location">
    <subcellularLocation>
        <location evidence="1">Cell outer membrane</location>
    </subcellularLocation>
</comment>
<keyword evidence="10" id="KW-1185">Reference proteome</keyword>
<dbReference type="GO" id="GO:0015288">
    <property type="term" value="F:porin activity"/>
    <property type="evidence" value="ECO:0007669"/>
    <property type="project" value="TreeGrafter"/>
</dbReference>
<feature type="signal peptide" evidence="8">
    <location>
        <begin position="1"/>
        <end position="18"/>
    </location>
</feature>
<dbReference type="Pfam" id="PF02321">
    <property type="entry name" value="OEP"/>
    <property type="match status" value="2"/>
</dbReference>
<dbReference type="NCBIfam" id="TIGR01844">
    <property type="entry name" value="type_I_sec_TolC"/>
    <property type="match status" value="1"/>
</dbReference>